<organism evidence="1 2">
    <name type="scientific">Caerostris darwini</name>
    <dbReference type="NCBI Taxonomy" id="1538125"/>
    <lineage>
        <taxon>Eukaryota</taxon>
        <taxon>Metazoa</taxon>
        <taxon>Ecdysozoa</taxon>
        <taxon>Arthropoda</taxon>
        <taxon>Chelicerata</taxon>
        <taxon>Arachnida</taxon>
        <taxon>Araneae</taxon>
        <taxon>Araneomorphae</taxon>
        <taxon>Entelegynae</taxon>
        <taxon>Araneoidea</taxon>
        <taxon>Araneidae</taxon>
        <taxon>Caerostris</taxon>
    </lineage>
</organism>
<keyword evidence="2" id="KW-1185">Reference proteome</keyword>
<dbReference type="Proteomes" id="UP001054837">
    <property type="component" value="Unassembled WGS sequence"/>
</dbReference>
<dbReference type="EMBL" id="BPLQ01000204">
    <property type="protein sequence ID" value="GIX68816.1"/>
    <property type="molecule type" value="Genomic_DNA"/>
</dbReference>
<gene>
    <name evidence="1" type="ORF">CDAR_122411</name>
</gene>
<name>A0AAV4MBN1_9ARAC</name>
<evidence type="ECO:0000313" key="2">
    <source>
        <dbReference type="Proteomes" id="UP001054837"/>
    </source>
</evidence>
<proteinExistence type="predicted"/>
<evidence type="ECO:0000313" key="1">
    <source>
        <dbReference type="EMBL" id="GIX68816.1"/>
    </source>
</evidence>
<reference evidence="1 2" key="1">
    <citation type="submission" date="2021-06" db="EMBL/GenBank/DDBJ databases">
        <title>Caerostris darwini draft genome.</title>
        <authorList>
            <person name="Kono N."/>
            <person name="Arakawa K."/>
        </authorList>
    </citation>
    <scope>NUCLEOTIDE SEQUENCE [LARGE SCALE GENOMIC DNA]</scope>
</reference>
<comment type="caution">
    <text evidence="1">The sequence shown here is derived from an EMBL/GenBank/DDBJ whole genome shotgun (WGS) entry which is preliminary data.</text>
</comment>
<protein>
    <submittedName>
        <fullName evidence="1">Uncharacterized protein</fullName>
    </submittedName>
</protein>
<accession>A0AAV4MBN1</accession>
<dbReference type="AlphaFoldDB" id="A0AAV4MBN1"/>
<sequence>MFLPKLLRSLPFHKNCSSKSLFPVIIKALFFSPPIQACIITSRKWEGRASQSSHCVVPSIKGDKKKTPVDAERSLALQKHPGDLFIRQRPKAGPGRLKARYYTQSKKKKKGAQETRYEKRRRKIKGEGDFDWFRTVANSFFCVKKRGGVRVFEGDLRLKRDPNQIYPISFIFLL</sequence>